<organism evidence="5 6">
    <name type="scientific">Microthyrium microscopicum</name>
    <dbReference type="NCBI Taxonomy" id="703497"/>
    <lineage>
        <taxon>Eukaryota</taxon>
        <taxon>Fungi</taxon>
        <taxon>Dikarya</taxon>
        <taxon>Ascomycota</taxon>
        <taxon>Pezizomycotina</taxon>
        <taxon>Dothideomycetes</taxon>
        <taxon>Dothideomycetes incertae sedis</taxon>
        <taxon>Microthyriales</taxon>
        <taxon>Microthyriaceae</taxon>
        <taxon>Microthyrium</taxon>
    </lineage>
</organism>
<dbReference type="SFLD" id="SFLDS00005">
    <property type="entry name" value="Isoprenoid_Synthase_Type_I"/>
    <property type="match status" value="1"/>
</dbReference>
<dbReference type="InterPro" id="IPR034686">
    <property type="entry name" value="Terpene_cyclase-like_2"/>
</dbReference>
<keyword evidence="4" id="KW-0456">Lyase</keyword>
<comment type="similarity">
    <text evidence="2 4">Belongs to the terpene synthase family.</text>
</comment>
<dbReference type="GO" id="GO:0008299">
    <property type="term" value="P:isoprenoid biosynthetic process"/>
    <property type="evidence" value="ECO:0007669"/>
    <property type="project" value="UniProtKB-ARBA"/>
</dbReference>
<keyword evidence="3 4" id="KW-0460">Magnesium</keyword>
<dbReference type="AlphaFoldDB" id="A0A6A6URT1"/>
<dbReference type="GO" id="GO:0010333">
    <property type="term" value="F:terpene synthase activity"/>
    <property type="evidence" value="ECO:0007669"/>
    <property type="project" value="InterPro"/>
</dbReference>
<protein>
    <recommendedName>
        <fullName evidence="4">Terpene synthase</fullName>
        <ecNumber evidence="4">4.2.3.-</ecNumber>
    </recommendedName>
</protein>
<evidence type="ECO:0000313" key="6">
    <source>
        <dbReference type="Proteomes" id="UP000799302"/>
    </source>
</evidence>
<comment type="cofactor">
    <cofactor evidence="1 4">
        <name>Mg(2+)</name>
        <dbReference type="ChEBI" id="CHEBI:18420"/>
    </cofactor>
</comment>
<dbReference type="SFLD" id="SFLDG01020">
    <property type="entry name" value="Terpene_Cyclase_Like_2"/>
    <property type="match status" value="1"/>
</dbReference>
<name>A0A6A6URT1_9PEZI</name>
<dbReference type="EC" id="4.2.3.-" evidence="4"/>
<dbReference type="GO" id="GO:0046872">
    <property type="term" value="F:metal ion binding"/>
    <property type="evidence" value="ECO:0007669"/>
    <property type="project" value="UniProtKB-KW"/>
</dbReference>
<proteinExistence type="inferred from homology"/>
<evidence type="ECO:0000256" key="3">
    <source>
        <dbReference type="ARBA" id="ARBA00022842"/>
    </source>
</evidence>
<gene>
    <name evidence="5" type="ORF">BT63DRAFT_420240</name>
</gene>
<keyword evidence="6" id="KW-1185">Reference proteome</keyword>
<dbReference type="Pfam" id="PF19086">
    <property type="entry name" value="Terpene_syn_C_2"/>
    <property type="match status" value="1"/>
</dbReference>
<evidence type="ECO:0000256" key="4">
    <source>
        <dbReference type="RuleBase" id="RU366034"/>
    </source>
</evidence>
<dbReference type="SUPFAM" id="SSF48576">
    <property type="entry name" value="Terpenoid synthases"/>
    <property type="match status" value="1"/>
</dbReference>
<dbReference type="Proteomes" id="UP000799302">
    <property type="component" value="Unassembled WGS sequence"/>
</dbReference>
<dbReference type="PANTHER" id="PTHR35201">
    <property type="entry name" value="TERPENE SYNTHASE"/>
    <property type="match status" value="1"/>
</dbReference>
<dbReference type="PANTHER" id="PTHR35201:SF4">
    <property type="entry name" value="BETA-PINACENE SYNTHASE-RELATED"/>
    <property type="match status" value="1"/>
</dbReference>
<dbReference type="EMBL" id="MU004230">
    <property type="protein sequence ID" value="KAF2674995.1"/>
    <property type="molecule type" value="Genomic_DNA"/>
</dbReference>
<evidence type="ECO:0000256" key="1">
    <source>
        <dbReference type="ARBA" id="ARBA00001946"/>
    </source>
</evidence>
<dbReference type="InterPro" id="IPR008949">
    <property type="entry name" value="Isoprenoid_synthase_dom_sf"/>
</dbReference>
<reference evidence="5" key="1">
    <citation type="journal article" date="2020" name="Stud. Mycol.">
        <title>101 Dothideomycetes genomes: a test case for predicting lifestyles and emergence of pathogens.</title>
        <authorList>
            <person name="Haridas S."/>
            <person name="Albert R."/>
            <person name="Binder M."/>
            <person name="Bloem J."/>
            <person name="Labutti K."/>
            <person name="Salamov A."/>
            <person name="Andreopoulos B."/>
            <person name="Baker S."/>
            <person name="Barry K."/>
            <person name="Bills G."/>
            <person name="Bluhm B."/>
            <person name="Cannon C."/>
            <person name="Castanera R."/>
            <person name="Culley D."/>
            <person name="Daum C."/>
            <person name="Ezra D."/>
            <person name="Gonzalez J."/>
            <person name="Henrissat B."/>
            <person name="Kuo A."/>
            <person name="Liang C."/>
            <person name="Lipzen A."/>
            <person name="Lutzoni F."/>
            <person name="Magnuson J."/>
            <person name="Mondo S."/>
            <person name="Nolan M."/>
            <person name="Ohm R."/>
            <person name="Pangilinan J."/>
            <person name="Park H.-J."/>
            <person name="Ramirez L."/>
            <person name="Alfaro M."/>
            <person name="Sun H."/>
            <person name="Tritt A."/>
            <person name="Yoshinaga Y."/>
            <person name="Zwiers L.-H."/>
            <person name="Turgeon B."/>
            <person name="Goodwin S."/>
            <person name="Spatafora J."/>
            <person name="Crous P."/>
            <person name="Grigoriev I."/>
        </authorList>
    </citation>
    <scope>NUCLEOTIDE SEQUENCE</scope>
    <source>
        <strain evidence="5">CBS 115976</strain>
    </source>
</reference>
<dbReference type="OrthoDB" id="2861623at2759"/>
<accession>A0A6A6URT1</accession>
<keyword evidence="4" id="KW-0479">Metal-binding</keyword>
<evidence type="ECO:0000256" key="2">
    <source>
        <dbReference type="ARBA" id="ARBA00006333"/>
    </source>
</evidence>
<sequence>MPGIPHGDAVTVAGANVDGSVLNEEPAKSEKAAPNEFEEVVKLPDVFAYFANGDLKVHPDYDDCVLAAKKWLLKYTDEKTASYVISIDWCWYSAACVPEANFEGLRLVSDWGNCLFPFDDLFDDGLMDKDIDAGRDLIDSLLAYTRGQKWHKPKHPFAKAHDDIWDRLQQGSPSIAKRYAASIEASLNSVLETIIENVDGRLSTFEERVERAHTSAYSMPMCIMIQSVLGIELPEEVYSNPVFLKLERLARDVLIVQNDVLSYQKEQLDGANNNVISLLRAQGRSAQEAMDQCGTYLDQVYHDWYETRAKLPSFGKEVDDKVQDYIENVLLVSVRTNPHCTFRSKRYFGENGEQVRKTGCITVHSDKRLEQLLKKE</sequence>
<evidence type="ECO:0000313" key="5">
    <source>
        <dbReference type="EMBL" id="KAF2674995.1"/>
    </source>
</evidence>
<dbReference type="Gene3D" id="1.10.600.10">
    <property type="entry name" value="Farnesyl Diphosphate Synthase"/>
    <property type="match status" value="1"/>
</dbReference>